<feature type="compositionally biased region" description="Basic residues" evidence="1">
    <location>
        <begin position="37"/>
        <end position="48"/>
    </location>
</feature>
<name>A0ABR3VWE0_9PEZI</name>
<feature type="compositionally biased region" description="Basic and acidic residues" evidence="1">
    <location>
        <begin position="25"/>
        <end position="36"/>
    </location>
</feature>
<evidence type="ECO:0000313" key="3">
    <source>
        <dbReference type="Proteomes" id="UP001586593"/>
    </source>
</evidence>
<dbReference type="EMBL" id="JAZHXJ010001016">
    <property type="protein sequence ID" value="KAL1846765.1"/>
    <property type="molecule type" value="Genomic_DNA"/>
</dbReference>
<dbReference type="Proteomes" id="UP001586593">
    <property type="component" value="Unassembled WGS sequence"/>
</dbReference>
<sequence>MRAKSDTKRDTVEACASGICEKRVQPRTVTRSERSTRLRLRKTKRPRRGGADDRLSLSRAASAAEASSNASSLATAASYVHLREAIVCARRFVRLVVAHHKEDQREATELGLQEREQARVVHEPDVAKERQMRALGLELEVCVHGQRVRSLQMQIRHDLQRDEGVTGGPGCDGALGLPSG</sequence>
<evidence type="ECO:0000256" key="1">
    <source>
        <dbReference type="SAM" id="MobiDB-lite"/>
    </source>
</evidence>
<comment type="caution">
    <text evidence="2">The sequence shown here is derived from an EMBL/GenBank/DDBJ whole genome shotgun (WGS) entry which is preliminary data.</text>
</comment>
<feature type="region of interest" description="Disordered" evidence="1">
    <location>
        <begin position="161"/>
        <end position="180"/>
    </location>
</feature>
<accession>A0ABR3VWE0</accession>
<reference evidence="2 3" key="1">
    <citation type="journal article" date="2024" name="Commun. Biol.">
        <title>Comparative genomic analysis of thermophilic fungi reveals convergent evolutionary adaptations and gene losses.</title>
        <authorList>
            <person name="Steindorff A.S."/>
            <person name="Aguilar-Pontes M.V."/>
            <person name="Robinson A.J."/>
            <person name="Andreopoulos B."/>
            <person name="LaButti K."/>
            <person name="Kuo A."/>
            <person name="Mondo S."/>
            <person name="Riley R."/>
            <person name="Otillar R."/>
            <person name="Haridas S."/>
            <person name="Lipzen A."/>
            <person name="Grimwood J."/>
            <person name="Schmutz J."/>
            <person name="Clum A."/>
            <person name="Reid I.D."/>
            <person name="Moisan M.C."/>
            <person name="Butler G."/>
            <person name="Nguyen T.T.M."/>
            <person name="Dewar K."/>
            <person name="Conant G."/>
            <person name="Drula E."/>
            <person name="Henrissat B."/>
            <person name="Hansel C."/>
            <person name="Singer S."/>
            <person name="Hutchinson M.I."/>
            <person name="de Vries R.P."/>
            <person name="Natvig D.O."/>
            <person name="Powell A.J."/>
            <person name="Tsang A."/>
            <person name="Grigoriev I.V."/>
        </authorList>
    </citation>
    <scope>NUCLEOTIDE SEQUENCE [LARGE SCALE GENOMIC DNA]</scope>
    <source>
        <strain evidence="2 3">ATCC 24622</strain>
    </source>
</reference>
<keyword evidence="3" id="KW-1185">Reference proteome</keyword>
<evidence type="ECO:0000313" key="2">
    <source>
        <dbReference type="EMBL" id="KAL1846765.1"/>
    </source>
</evidence>
<feature type="region of interest" description="Disordered" evidence="1">
    <location>
        <begin position="25"/>
        <end position="56"/>
    </location>
</feature>
<protein>
    <submittedName>
        <fullName evidence="2">Uncharacterized protein</fullName>
    </submittedName>
</protein>
<gene>
    <name evidence="2" type="ORF">VTK73DRAFT_215</name>
</gene>
<organism evidence="2 3">
    <name type="scientific">Phialemonium thermophilum</name>
    <dbReference type="NCBI Taxonomy" id="223376"/>
    <lineage>
        <taxon>Eukaryota</taxon>
        <taxon>Fungi</taxon>
        <taxon>Dikarya</taxon>
        <taxon>Ascomycota</taxon>
        <taxon>Pezizomycotina</taxon>
        <taxon>Sordariomycetes</taxon>
        <taxon>Sordariomycetidae</taxon>
        <taxon>Cephalothecales</taxon>
        <taxon>Cephalothecaceae</taxon>
        <taxon>Phialemonium</taxon>
    </lineage>
</organism>
<feature type="compositionally biased region" description="Gly residues" evidence="1">
    <location>
        <begin position="165"/>
        <end position="180"/>
    </location>
</feature>
<proteinExistence type="predicted"/>